<protein>
    <submittedName>
        <fullName evidence="2">Uncharacterized protein</fullName>
    </submittedName>
</protein>
<dbReference type="HOGENOM" id="CLU_1161781_0_0_1"/>
<proteinExistence type="predicted"/>
<evidence type="ECO:0000313" key="2">
    <source>
        <dbReference type="EMBL" id="KIJ22858.1"/>
    </source>
</evidence>
<feature type="chain" id="PRO_5002203241" evidence="1">
    <location>
        <begin position="24"/>
        <end position="239"/>
    </location>
</feature>
<dbReference type="EMBL" id="KN837906">
    <property type="protein sequence ID" value="KIJ22858.1"/>
    <property type="molecule type" value="Genomic_DNA"/>
</dbReference>
<reference evidence="2 3" key="1">
    <citation type="submission" date="2014-06" db="EMBL/GenBank/DDBJ databases">
        <title>Evolutionary Origins and Diversification of the Mycorrhizal Mutualists.</title>
        <authorList>
            <consortium name="DOE Joint Genome Institute"/>
            <consortium name="Mycorrhizal Genomics Consortium"/>
            <person name="Kohler A."/>
            <person name="Kuo A."/>
            <person name="Nagy L.G."/>
            <person name="Floudas D."/>
            <person name="Copeland A."/>
            <person name="Barry K.W."/>
            <person name="Cichocki N."/>
            <person name="Veneault-Fourrey C."/>
            <person name="LaButti K."/>
            <person name="Lindquist E.A."/>
            <person name="Lipzen A."/>
            <person name="Lundell T."/>
            <person name="Morin E."/>
            <person name="Murat C."/>
            <person name="Riley R."/>
            <person name="Ohm R."/>
            <person name="Sun H."/>
            <person name="Tunlid A."/>
            <person name="Henrissat B."/>
            <person name="Grigoriev I.V."/>
            <person name="Hibbett D.S."/>
            <person name="Martin F."/>
        </authorList>
    </citation>
    <scope>NUCLEOTIDE SEQUENCE [LARGE SCALE GENOMIC DNA]</scope>
    <source>
        <strain evidence="2 3">SS14</strain>
    </source>
</reference>
<dbReference type="OrthoDB" id="8300214at2759"/>
<gene>
    <name evidence="2" type="ORF">M422DRAFT_276658</name>
</gene>
<keyword evidence="1" id="KW-0732">Signal</keyword>
<evidence type="ECO:0000256" key="1">
    <source>
        <dbReference type="SAM" id="SignalP"/>
    </source>
</evidence>
<dbReference type="AlphaFoldDB" id="A0A0C9T248"/>
<sequence length="239" mass="26027">MRVNKSSLGLLSFAAAAANCAPASNLQAKQSQTPFSVIFCAGNLGNDIVEQYDFVSSGQCINFDSAMSRQLSNVFFLSSNADCILFEFPDEGIFDKFSSIYEESYQWIQKRKDNNNNNNNNKSGSSINAEANVTLPMPSAMNTVFDERMGVQGGGNVSASSRDEFAYGTASNQVVAVRCGSVDFPRFKRVWHSLSAVFATYATGACFKASSATTHVKIEALKIQRIYQLCTNLISIDMG</sequence>
<feature type="signal peptide" evidence="1">
    <location>
        <begin position="1"/>
        <end position="23"/>
    </location>
</feature>
<name>A0A0C9T248_SPHS4</name>
<dbReference type="Proteomes" id="UP000054279">
    <property type="component" value="Unassembled WGS sequence"/>
</dbReference>
<evidence type="ECO:0000313" key="3">
    <source>
        <dbReference type="Proteomes" id="UP000054279"/>
    </source>
</evidence>
<accession>A0A0C9T248</accession>
<keyword evidence="3" id="KW-1185">Reference proteome</keyword>
<organism evidence="2 3">
    <name type="scientific">Sphaerobolus stellatus (strain SS14)</name>
    <dbReference type="NCBI Taxonomy" id="990650"/>
    <lineage>
        <taxon>Eukaryota</taxon>
        <taxon>Fungi</taxon>
        <taxon>Dikarya</taxon>
        <taxon>Basidiomycota</taxon>
        <taxon>Agaricomycotina</taxon>
        <taxon>Agaricomycetes</taxon>
        <taxon>Phallomycetidae</taxon>
        <taxon>Geastrales</taxon>
        <taxon>Sphaerobolaceae</taxon>
        <taxon>Sphaerobolus</taxon>
    </lineage>
</organism>